<dbReference type="GO" id="GO:0005524">
    <property type="term" value="F:ATP binding"/>
    <property type="evidence" value="ECO:0007669"/>
    <property type="project" value="UniProtKB-UniRule"/>
</dbReference>
<dbReference type="AlphaFoldDB" id="A0A7W7WUH2"/>
<comment type="similarity">
    <text evidence="5">Belongs to the CoaE family.</text>
</comment>
<comment type="pathway">
    <text evidence="5">Cofactor biosynthesis; coenzyme A biosynthesis; CoA from (R)-pantothenate: step 5/5.</text>
</comment>
<dbReference type="InterPro" id="IPR043519">
    <property type="entry name" value="NT_sf"/>
</dbReference>
<proteinExistence type="inferred from homology"/>
<keyword evidence="3 5" id="KW-0547">Nucleotide-binding</keyword>
<dbReference type="CDD" id="cd02022">
    <property type="entry name" value="DPCK"/>
    <property type="match status" value="1"/>
</dbReference>
<evidence type="ECO:0000256" key="5">
    <source>
        <dbReference type="HAMAP-Rule" id="MF_00376"/>
    </source>
</evidence>
<dbReference type="GO" id="GO:0004140">
    <property type="term" value="F:dephospho-CoA kinase activity"/>
    <property type="evidence" value="ECO:0007669"/>
    <property type="project" value="UniProtKB-UniRule"/>
</dbReference>
<gene>
    <name evidence="5" type="primary">coaE</name>
    <name evidence="7" type="ORF">F4559_001669</name>
</gene>
<evidence type="ECO:0000256" key="3">
    <source>
        <dbReference type="ARBA" id="ARBA00022741"/>
    </source>
</evidence>
<dbReference type="EMBL" id="JACHJS010000001">
    <property type="protein sequence ID" value="MBB4964310.1"/>
    <property type="molecule type" value="Genomic_DNA"/>
</dbReference>
<dbReference type="PANTHER" id="PTHR34822:SF1">
    <property type="entry name" value="GRPB FAMILY PROTEIN"/>
    <property type="match status" value="1"/>
</dbReference>
<dbReference type="HAMAP" id="MF_00376">
    <property type="entry name" value="Dephospho_CoA_kinase"/>
    <property type="match status" value="1"/>
</dbReference>
<dbReference type="Gene3D" id="3.30.460.10">
    <property type="entry name" value="Beta Polymerase, domain 2"/>
    <property type="match status" value="1"/>
</dbReference>
<dbReference type="SUPFAM" id="SSF52540">
    <property type="entry name" value="P-loop containing nucleoside triphosphate hydrolases"/>
    <property type="match status" value="1"/>
</dbReference>
<dbReference type="InterPro" id="IPR007344">
    <property type="entry name" value="GrpB/CoaE"/>
</dbReference>
<dbReference type="EC" id="2.7.1.24" evidence="5 6"/>
<comment type="caution">
    <text evidence="7">The sequence shown here is derived from an EMBL/GenBank/DDBJ whole genome shotgun (WGS) entry which is preliminary data.</text>
</comment>
<evidence type="ECO:0000313" key="8">
    <source>
        <dbReference type="Proteomes" id="UP000542674"/>
    </source>
</evidence>
<keyword evidence="8" id="KW-1185">Reference proteome</keyword>
<accession>A0A7W7WUH2</accession>
<dbReference type="NCBIfam" id="TIGR00152">
    <property type="entry name" value="dephospho-CoA kinase"/>
    <property type="match status" value="1"/>
</dbReference>
<comment type="catalytic activity">
    <reaction evidence="5">
        <text>3'-dephospho-CoA + ATP = ADP + CoA + H(+)</text>
        <dbReference type="Rhea" id="RHEA:18245"/>
        <dbReference type="ChEBI" id="CHEBI:15378"/>
        <dbReference type="ChEBI" id="CHEBI:30616"/>
        <dbReference type="ChEBI" id="CHEBI:57287"/>
        <dbReference type="ChEBI" id="CHEBI:57328"/>
        <dbReference type="ChEBI" id="CHEBI:456216"/>
        <dbReference type="EC" id="2.7.1.24"/>
    </reaction>
</comment>
<comment type="function">
    <text evidence="5">Catalyzes the phosphorylation of the 3'-hydroxyl group of dephosphocoenzyme A to form coenzyme A.</text>
</comment>
<evidence type="ECO:0000256" key="6">
    <source>
        <dbReference type="NCBIfam" id="TIGR00152"/>
    </source>
</evidence>
<dbReference type="NCBIfam" id="NF002879">
    <property type="entry name" value="PRK03333.1"/>
    <property type="match status" value="1"/>
</dbReference>
<dbReference type="UniPathway" id="UPA00241">
    <property type="reaction ID" value="UER00356"/>
</dbReference>
<dbReference type="RefSeq" id="WP_184667230.1">
    <property type="nucleotide sequence ID" value="NZ_BAABAI010000027.1"/>
</dbReference>
<dbReference type="PROSITE" id="PS51219">
    <property type="entry name" value="DPCK"/>
    <property type="match status" value="1"/>
</dbReference>
<keyword evidence="5" id="KW-0963">Cytoplasm</keyword>
<feature type="binding site" evidence="5">
    <location>
        <begin position="11"/>
        <end position="16"/>
    </location>
    <ligand>
        <name>ATP</name>
        <dbReference type="ChEBI" id="CHEBI:30616"/>
    </ligand>
</feature>
<dbReference type="GO" id="GO:0015937">
    <property type="term" value="P:coenzyme A biosynthetic process"/>
    <property type="evidence" value="ECO:0007669"/>
    <property type="project" value="UniProtKB-UniRule"/>
</dbReference>
<comment type="similarity">
    <text evidence="1">In the N-terminal section; belongs to the CoaE family.</text>
</comment>
<dbReference type="Gene3D" id="3.40.50.300">
    <property type="entry name" value="P-loop containing nucleotide triphosphate hydrolases"/>
    <property type="match status" value="1"/>
</dbReference>
<comment type="subcellular location">
    <subcellularLocation>
        <location evidence="5">Cytoplasm</location>
    </subcellularLocation>
</comment>
<evidence type="ECO:0000313" key="7">
    <source>
        <dbReference type="EMBL" id="MBB4964310.1"/>
    </source>
</evidence>
<dbReference type="Proteomes" id="UP000542674">
    <property type="component" value="Unassembled WGS sequence"/>
</dbReference>
<sequence>MLRVGLTGGIGSGKSTVAGRLAEHGAVVVDADKLAREVVEPGTDGLREIVSAFGAAVLDGRGALDRAALAAIVFSEDSARNTLNGIVHPKVQARTAELVDAAPVDAIVLHDVPLLVENGYAPAYHLVVIVDADVEQRVTRLVARGLPERDARNRIAAQADETARRAVADVWLDNSGTPDLVLAAVDELWADRLVPYEANVRHGRAASGPPKVVEYDGTWPAQAARIAARISFAAGGRHVEHIGSTAVPGLAAKDVLDLQLGVTSLAEADDLAPALAAAGFPALGPGFDSVRYPDDDPTAWHKRSHAGADPKRRVALHVRVEGGPAWTWALRFRDWLRGDESARTEYAQVKRDLSTAHSGDPDGVAYRSAKEPWLAAATARADAFHARRPRESSTQAP</sequence>
<dbReference type="PANTHER" id="PTHR34822">
    <property type="entry name" value="GRPB DOMAIN PROTEIN (AFU_ORTHOLOGUE AFUA_1G01530)"/>
    <property type="match status" value="1"/>
</dbReference>
<evidence type="ECO:0000256" key="4">
    <source>
        <dbReference type="ARBA" id="ARBA00022840"/>
    </source>
</evidence>
<reference evidence="7 8" key="1">
    <citation type="submission" date="2020-08" db="EMBL/GenBank/DDBJ databases">
        <title>Sequencing the genomes of 1000 actinobacteria strains.</title>
        <authorList>
            <person name="Klenk H.-P."/>
        </authorList>
    </citation>
    <scope>NUCLEOTIDE SEQUENCE [LARGE SCALE GENOMIC DNA]</scope>
    <source>
        <strain evidence="7 8">DSM 45084</strain>
    </source>
</reference>
<dbReference type="InterPro" id="IPR001977">
    <property type="entry name" value="Depp_CoAkinase"/>
</dbReference>
<keyword evidence="5 7" id="KW-0808">Transferase</keyword>
<dbReference type="GO" id="GO:0005737">
    <property type="term" value="C:cytoplasm"/>
    <property type="evidence" value="ECO:0007669"/>
    <property type="project" value="UniProtKB-SubCell"/>
</dbReference>
<protein>
    <recommendedName>
        <fullName evidence="5 6">Dephospho-CoA kinase</fullName>
        <ecNumber evidence="5 6">2.7.1.24</ecNumber>
    </recommendedName>
    <alternativeName>
        <fullName evidence="5">Dephosphocoenzyme A kinase</fullName>
    </alternativeName>
</protein>
<name>A0A7W7WUH2_9PSEU</name>
<dbReference type="SUPFAM" id="SSF81301">
    <property type="entry name" value="Nucleotidyltransferase"/>
    <property type="match status" value="1"/>
</dbReference>
<dbReference type="Pfam" id="PF01121">
    <property type="entry name" value="CoaE"/>
    <property type="match status" value="1"/>
</dbReference>
<evidence type="ECO:0000256" key="2">
    <source>
        <dbReference type="ARBA" id="ARBA00011058"/>
    </source>
</evidence>
<evidence type="ECO:0000256" key="1">
    <source>
        <dbReference type="ARBA" id="ARBA00008826"/>
    </source>
</evidence>
<comment type="similarity">
    <text evidence="2">In the C-terminal section; belongs to the UPF0157 (GrpB) family.</text>
</comment>
<keyword evidence="5" id="KW-0173">Coenzyme A biosynthesis</keyword>
<dbReference type="InterPro" id="IPR027417">
    <property type="entry name" value="P-loop_NTPase"/>
</dbReference>
<keyword evidence="4 5" id="KW-0067">ATP-binding</keyword>
<organism evidence="7 8">
    <name type="scientific">Saccharothrix violaceirubra</name>
    <dbReference type="NCBI Taxonomy" id="413306"/>
    <lineage>
        <taxon>Bacteria</taxon>
        <taxon>Bacillati</taxon>
        <taxon>Actinomycetota</taxon>
        <taxon>Actinomycetes</taxon>
        <taxon>Pseudonocardiales</taxon>
        <taxon>Pseudonocardiaceae</taxon>
        <taxon>Saccharothrix</taxon>
    </lineage>
</organism>
<keyword evidence="5 7" id="KW-0418">Kinase</keyword>
<dbReference type="Pfam" id="PF04229">
    <property type="entry name" value="GrpB"/>
    <property type="match status" value="1"/>
</dbReference>